<evidence type="ECO:0000313" key="3">
    <source>
        <dbReference type="Proteomes" id="UP000434850"/>
    </source>
</evidence>
<dbReference type="Pfam" id="PF03473">
    <property type="entry name" value="MOSC"/>
    <property type="match status" value="1"/>
</dbReference>
<comment type="caution">
    <text evidence="2">The sequence shown here is derived from an EMBL/GenBank/DDBJ whole genome shotgun (WGS) entry which is preliminary data.</text>
</comment>
<proteinExistence type="predicted"/>
<feature type="domain" description="MOSC" evidence="1">
    <location>
        <begin position="119"/>
        <end position="264"/>
    </location>
</feature>
<gene>
    <name evidence="2" type="ORF">GO816_10475</name>
</gene>
<dbReference type="PROSITE" id="PS51340">
    <property type="entry name" value="MOSC"/>
    <property type="match status" value="1"/>
</dbReference>
<dbReference type="SUPFAM" id="SSF141673">
    <property type="entry name" value="MOSC N-terminal domain-like"/>
    <property type="match status" value="1"/>
</dbReference>
<dbReference type="SUPFAM" id="SSF50800">
    <property type="entry name" value="PK beta-barrel domain-like"/>
    <property type="match status" value="1"/>
</dbReference>
<dbReference type="GO" id="GO:0003824">
    <property type="term" value="F:catalytic activity"/>
    <property type="evidence" value="ECO:0007669"/>
    <property type="project" value="InterPro"/>
</dbReference>
<keyword evidence="3" id="KW-1185">Reference proteome</keyword>
<dbReference type="InterPro" id="IPR005302">
    <property type="entry name" value="MoCF_Sase_C"/>
</dbReference>
<evidence type="ECO:0000259" key="1">
    <source>
        <dbReference type="PROSITE" id="PS51340"/>
    </source>
</evidence>
<dbReference type="OrthoDB" id="581532at2"/>
<evidence type="ECO:0000313" key="2">
    <source>
        <dbReference type="EMBL" id="MVN91549.1"/>
    </source>
</evidence>
<organism evidence="2 3">
    <name type="scientific">Mucilaginibacter aquatilis</name>
    <dbReference type="NCBI Taxonomy" id="1517760"/>
    <lineage>
        <taxon>Bacteria</taxon>
        <taxon>Pseudomonadati</taxon>
        <taxon>Bacteroidota</taxon>
        <taxon>Sphingobacteriia</taxon>
        <taxon>Sphingobacteriales</taxon>
        <taxon>Sphingobacteriaceae</taxon>
        <taxon>Mucilaginibacter</taxon>
    </lineage>
</organism>
<accession>A0A6I4IDV6</accession>
<dbReference type="Proteomes" id="UP000434850">
    <property type="component" value="Unassembled WGS sequence"/>
</dbReference>
<dbReference type="AlphaFoldDB" id="A0A6I4IDV6"/>
<reference evidence="2 3" key="1">
    <citation type="submission" date="2019-12" db="EMBL/GenBank/DDBJ databases">
        <title>Mucilaginibacter sp. HME9299 genome sequencing and assembly.</title>
        <authorList>
            <person name="Kang H."/>
            <person name="Kim H."/>
            <person name="Joh K."/>
        </authorList>
    </citation>
    <scope>NUCLEOTIDE SEQUENCE [LARGE SCALE GENOMIC DNA]</scope>
    <source>
        <strain evidence="2 3">HME9299</strain>
    </source>
</reference>
<dbReference type="GO" id="GO:0030170">
    <property type="term" value="F:pyridoxal phosphate binding"/>
    <property type="evidence" value="ECO:0007669"/>
    <property type="project" value="InterPro"/>
</dbReference>
<sequence length="273" mass="31070">MAHISQLYIYPIKSLGGIALQQSNVTSRGLEFDRRWMLIDDRLQFLSQRKYPQMCLFDVALKVNGLQVTHKPSGESIMIPYLPQTTEEVNLQVWDDLCSGTYVCEEGDAWFTKHLEIKCRLVYMADSQTRQVDERYASPEHMTSFADGYPMLLVSEASLKDLNGRLSEKIDINRFRPNIVITDTGAYYEDILQHFSVDQVNFYGVKPCARCVMINVDPSTAITGPEPLKTLASYRKVNKKVMFGQNLIHNGTGVIKVGDEIFEHEVGEGLIFE</sequence>
<dbReference type="PANTHER" id="PTHR14237">
    <property type="entry name" value="MOLYBDOPTERIN COFACTOR SULFURASE MOSC"/>
    <property type="match status" value="1"/>
</dbReference>
<dbReference type="GO" id="GO:0030151">
    <property type="term" value="F:molybdenum ion binding"/>
    <property type="evidence" value="ECO:0007669"/>
    <property type="project" value="InterPro"/>
</dbReference>
<dbReference type="RefSeq" id="WP_157541848.1">
    <property type="nucleotide sequence ID" value="NZ_WQLA01000003.1"/>
</dbReference>
<dbReference type="InterPro" id="IPR005303">
    <property type="entry name" value="MOCOS_middle"/>
</dbReference>
<dbReference type="InterPro" id="IPR011037">
    <property type="entry name" value="Pyrv_Knase-like_insert_dom_sf"/>
</dbReference>
<dbReference type="Pfam" id="PF03476">
    <property type="entry name" value="MOSC_N"/>
    <property type="match status" value="1"/>
</dbReference>
<dbReference type="PANTHER" id="PTHR14237:SF19">
    <property type="entry name" value="MITOCHONDRIAL AMIDOXIME REDUCING COMPONENT 1"/>
    <property type="match status" value="1"/>
</dbReference>
<dbReference type="EMBL" id="WQLA01000003">
    <property type="protein sequence ID" value="MVN91549.1"/>
    <property type="molecule type" value="Genomic_DNA"/>
</dbReference>
<name>A0A6I4IDV6_9SPHI</name>
<protein>
    <submittedName>
        <fullName evidence="2">MOSC domain-containing protein</fullName>
    </submittedName>
</protein>